<dbReference type="EMBL" id="JATAAI010000020">
    <property type="protein sequence ID" value="KAK1738652.1"/>
    <property type="molecule type" value="Genomic_DNA"/>
</dbReference>
<dbReference type="InterPro" id="IPR006694">
    <property type="entry name" value="Fatty_acid_hydroxylase"/>
</dbReference>
<evidence type="ECO:0000313" key="7">
    <source>
        <dbReference type="EMBL" id="KAK1738652.1"/>
    </source>
</evidence>
<evidence type="ECO:0000259" key="6">
    <source>
        <dbReference type="Pfam" id="PF04116"/>
    </source>
</evidence>
<dbReference type="Proteomes" id="UP001224775">
    <property type="component" value="Unassembled WGS sequence"/>
</dbReference>
<evidence type="ECO:0000256" key="3">
    <source>
        <dbReference type="ARBA" id="ARBA00022989"/>
    </source>
</evidence>
<feature type="domain" description="Fatty acid hydroxylase" evidence="6">
    <location>
        <begin position="173"/>
        <end position="304"/>
    </location>
</feature>
<evidence type="ECO:0000256" key="2">
    <source>
        <dbReference type="ARBA" id="ARBA00022692"/>
    </source>
</evidence>
<gene>
    <name evidence="7" type="ORF">QTG54_010682</name>
</gene>
<name>A0AAD8Y404_9STRA</name>
<accession>A0AAD8Y404</accession>
<dbReference type="InterPro" id="IPR050307">
    <property type="entry name" value="Sterol_Desaturase_Related"/>
</dbReference>
<evidence type="ECO:0000313" key="8">
    <source>
        <dbReference type="Proteomes" id="UP001224775"/>
    </source>
</evidence>
<dbReference type="Pfam" id="PF04116">
    <property type="entry name" value="FA_hydroxylase"/>
    <property type="match status" value="1"/>
</dbReference>
<comment type="caution">
    <text evidence="7">The sequence shown here is derived from an EMBL/GenBank/DDBJ whole genome shotgun (WGS) entry which is preliminary data.</text>
</comment>
<feature type="transmembrane region" description="Helical" evidence="5">
    <location>
        <begin position="126"/>
        <end position="147"/>
    </location>
</feature>
<feature type="transmembrane region" description="Helical" evidence="5">
    <location>
        <begin position="12"/>
        <end position="31"/>
    </location>
</feature>
<reference evidence="7" key="1">
    <citation type="submission" date="2023-06" db="EMBL/GenBank/DDBJ databases">
        <title>Survivors Of The Sea: Transcriptome response of Skeletonema marinoi to long-term dormancy.</title>
        <authorList>
            <person name="Pinder M.I.M."/>
            <person name="Kourtchenko O."/>
            <person name="Robertson E.K."/>
            <person name="Larsson T."/>
            <person name="Maumus F."/>
            <person name="Osuna-Cruz C.M."/>
            <person name="Vancaester E."/>
            <person name="Stenow R."/>
            <person name="Vandepoele K."/>
            <person name="Ploug H."/>
            <person name="Bruchert V."/>
            <person name="Godhe A."/>
            <person name="Topel M."/>
        </authorList>
    </citation>
    <scope>NUCLEOTIDE SEQUENCE</scope>
    <source>
        <strain evidence="7">R05AC</strain>
    </source>
</reference>
<keyword evidence="2 5" id="KW-0812">Transmembrane</keyword>
<organism evidence="7 8">
    <name type="scientific">Skeletonema marinoi</name>
    <dbReference type="NCBI Taxonomy" id="267567"/>
    <lineage>
        <taxon>Eukaryota</taxon>
        <taxon>Sar</taxon>
        <taxon>Stramenopiles</taxon>
        <taxon>Ochrophyta</taxon>
        <taxon>Bacillariophyta</taxon>
        <taxon>Coscinodiscophyceae</taxon>
        <taxon>Thalassiosirophycidae</taxon>
        <taxon>Thalassiosirales</taxon>
        <taxon>Skeletonemataceae</taxon>
        <taxon>Skeletonema</taxon>
        <taxon>Skeletonema marinoi-dohrnii complex</taxon>
    </lineage>
</organism>
<comment type="subcellular location">
    <subcellularLocation>
        <location evidence="1">Membrane</location>
    </subcellularLocation>
</comment>
<evidence type="ECO:0000256" key="1">
    <source>
        <dbReference type="ARBA" id="ARBA00004370"/>
    </source>
</evidence>
<dbReference type="GO" id="GO:0008610">
    <property type="term" value="P:lipid biosynthetic process"/>
    <property type="evidence" value="ECO:0007669"/>
    <property type="project" value="InterPro"/>
</dbReference>
<dbReference type="PANTHER" id="PTHR11863">
    <property type="entry name" value="STEROL DESATURASE"/>
    <property type="match status" value="1"/>
</dbReference>
<keyword evidence="8" id="KW-1185">Reference proteome</keyword>
<dbReference type="GO" id="GO:0016491">
    <property type="term" value="F:oxidoreductase activity"/>
    <property type="evidence" value="ECO:0007669"/>
    <property type="project" value="InterPro"/>
</dbReference>
<feature type="transmembrane region" description="Helical" evidence="5">
    <location>
        <begin position="167"/>
        <end position="185"/>
    </location>
</feature>
<proteinExistence type="predicted"/>
<dbReference type="GO" id="GO:0005506">
    <property type="term" value="F:iron ion binding"/>
    <property type="evidence" value="ECO:0007669"/>
    <property type="project" value="InterPro"/>
</dbReference>
<keyword evidence="4 5" id="KW-0472">Membrane</keyword>
<feature type="transmembrane region" description="Helical" evidence="5">
    <location>
        <begin position="51"/>
        <end position="74"/>
    </location>
</feature>
<dbReference type="GO" id="GO:0016020">
    <property type="term" value="C:membrane"/>
    <property type="evidence" value="ECO:0007669"/>
    <property type="project" value="UniProtKB-SubCell"/>
</dbReference>
<protein>
    <submittedName>
        <fullName evidence="7">Sterol desaturase family protein</fullName>
    </submittedName>
</protein>
<evidence type="ECO:0000256" key="4">
    <source>
        <dbReference type="ARBA" id="ARBA00023136"/>
    </source>
</evidence>
<evidence type="ECO:0000256" key="5">
    <source>
        <dbReference type="SAM" id="Phobius"/>
    </source>
</evidence>
<dbReference type="AlphaFoldDB" id="A0AAD8Y404"/>
<keyword evidence="3 5" id="KW-1133">Transmembrane helix</keyword>
<sequence length="320" mass="37587">MPIIQQRSLSIYTLFGAIQSAVWFFVLPSLIKPYWAKISDNYTNQQAEVLLWAIGAPYMLLYMLVAALPPYFILRNVEWVQQYKISRDPWPWLSSKKQSNRDSKNDDDAAAAKQRQLFWKQTYKSILLDFFGLFVFIPTLVCIKTIVWPTHVMSFSMEDFPSPSIQSATTLLSMGIIHEFGFYWTHRLMHMYPSLYKYHKVHHEYKQNNVLSAQHFHPIDFLISIALPAILTTEIVRPHGFAQLQFGLWLLTANFDDHLGYAFPWAAVRWFPWSAGTDAHEYHHSVNMGCYGSKLSLWDWVFGTDNVYNEWRKKRWSLVD</sequence>